<evidence type="ECO:0000313" key="1">
    <source>
        <dbReference type="EMBL" id="QYI86614.1"/>
    </source>
</evidence>
<name>A0AAE7WEQ4_9CAUD</name>
<protein>
    <submittedName>
        <fullName evidence="1">Uncharacterized protein</fullName>
    </submittedName>
</protein>
<evidence type="ECO:0000313" key="2">
    <source>
        <dbReference type="Proteomes" id="UP000827296"/>
    </source>
</evidence>
<reference evidence="1 2" key="1">
    <citation type="journal article" date="2022" name="Viruses">
        <title>Two Novel Lytic Bacteriophages Infecting Enterococcus spp. Are Promising Candidates for Targeted Antibacterial Therapy.</title>
        <authorList>
            <person name="Tkachev P.V."/>
            <person name="Pchelin I.M."/>
            <person name="Azarov D.V."/>
            <person name="Gorshkov A.N."/>
            <person name="Shamova O.V."/>
            <person name="Dmitriev A.V."/>
            <person name="Goncharov A.E."/>
        </authorList>
    </citation>
    <scope>NUCLEOTIDE SEQUENCE [LARGE SCALE GENOMIC DNA]</scope>
</reference>
<organism evidence="1 2">
    <name type="scientific">Enterococcus phage SSsP-1</name>
    <dbReference type="NCBI Taxonomy" id="2859527"/>
    <lineage>
        <taxon>Viruses</taxon>
        <taxon>Duplodnaviria</taxon>
        <taxon>Heunggongvirae</taxon>
        <taxon>Uroviricota</taxon>
        <taxon>Caudoviricetes</taxon>
        <taxon>Saphexavirus</taxon>
        <taxon>Saphexavirus SSsP1</taxon>
    </lineage>
</organism>
<keyword evidence="2" id="KW-1185">Reference proteome</keyword>
<proteinExistence type="predicted"/>
<accession>A0AAE7WEQ4</accession>
<sequence length="104" mass="12032">MRAIKMYSVKSYQQYLEKLGTVRKAAADFELNNSFSKEAHELIAKQYAEDIEKLSMKVQEYHELIENIVADEAEEDEKQLMDYLSTLRKPKEVVEAVKEDGGNV</sequence>
<dbReference type="EMBL" id="MZ333457">
    <property type="protein sequence ID" value="QYI86614.1"/>
    <property type="molecule type" value="Genomic_DNA"/>
</dbReference>
<dbReference type="Proteomes" id="UP000827296">
    <property type="component" value="Segment"/>
</dbReference>